<evidence type="ECO:0000313" key="1">
    <source>
        <dbReference type="EMBL" id="PRP76203.1"/>
    </source>
</evidence>
<comment type="caution">
    <text evidence="1">The sequence shown here is derived from an EMBL/GenBank/DDBJ whole genome shotgun (WGS) entry which is preliminary data.</text>
</comment>
<keyword evidence="2" id="KW-1185">Reference proteome</keyword>
<dbReference type="AlphaFoldDB" id="A0A2P6MWZ1"/>
<accession>A0A2P6MWZ1</accession>
<dbReference type="EMBL" id="MDYQ01000342">
    <property type="protein sequence ID" value="PRP76203.1"/>
    <property type="molecule type" value="Genomic_DNA"/>
</dbReference>
<evidence type="ECO:0000313" key="2">
    <source>
        <dbReference type="Proteomes" id="UP000241769"/>
    </source>
</evidence>
<sequence>MLPPNGFGTLPLPLHPLFVTELKKTGEQKNDKFWEWRVEKDLDGMNQFRITSSEWMEHIRETVKFEDDTNAKISVEPVKMILEESGGHYIFDEKNETDDHFASLLVVLPTHHTDMDGRSHFQTVFFFNEAERIESKAITSGHRLFILFHLLSRENRFTPKLFHPDNSLMRRFESGLEGWLDDLQQSSALCLYLDQIYGVDADTCTLDGVYARDVMREKMIKVMSQRLGFDCVKCRALNGEGDISLEHVGTLSIRSEHESRLIPHTSIEDNILNHAKEGAAVLLFFVRLEDVIINYATDHHYVHHLMRQILPHHAQKNCTDTGQLQRLPKDILKYIMREYIPTHQLGDVYNASPACRDVISRITWRQVKTFTERALREKKFEWLFTWDELLSHDHLMKILHQLKTILVHIPAQDVSWMEKLSDIAEIYGWNAIRPHITSYVIQTKDDETIRRIADALYTIKDDAAVVVYRHLLFIWIEKMKKDPFPLHVCPPIWYHLSLASRYDDLHGLWSIYNDSEPSHSETDVSTTGKGEKKRDWMSHPAMRDIAQETLNVTKRYYLREVGVDNWSFPYHSSCRCKECKRVEAFYQDANKRETTVKCDKAKMNHIKMLWSRQKIIIQEGFDRVLIEKTGKLYDEVRVEEEEQEMTVNRITGDWASTENG</sequence>
<proteinExistence type="predicted"/>
<gene>
    <name evidence="1" type="ORF">PROFUN_15326</name>
</gene>
<organism evidence="1 2">
    <name type="scientific">Planoprotostelium fungivorum</name>
    <dbReference type="NCBI Taxonomy" id="1890364"/>
    <lineage>
        <taxon>Eukaryota</taxon>
        <taxon>Amoebozoa</taxon>
        <taxon>Evosea</taxon>
        <taxon>Variosea</taxon>
        <taxon>Cavosteliida</taxon>
        <taxon>Cavosteliaceae</taxon>
        <taxon>Planoprotostelium</taxon>
    </lineage>
</organism>
<protein>
    <submittedName>
        <fullName evidence="1">Uncharacterized protein</fullName>
    </submittedName>
</protein>
<name>A0A2P6MWZ1_9EUKA</name>
<dbReference type="InParanoid" id="A0A2P6MWZ1"/>
<reference evidence="1 2" key="1">
    <citation type="journal article" date="2018" name="Genome Biol. Evol.">
        <title>Multiple Roots of Fruiting Body Formation in Amoebozoa.</title>
        <authorList>
            <person name="Hillmann F."/>
            <person name="Forbes G."/>
            <person name="Novohradska S."/>
            <person name="Ferling I."/>
            <person name="Riege K."/>
            <person name="Groth M."/>
            <person name="Westermann M."/>
            <person name="Marz M."/>
            <person name="Spaller T."/>
            <person name="Winckler T."/>
            <person name="Schaap P."/>
            <person name="Glockner G."/>
        </authorList>
    </citation>
    <scope>NUCLEOTIDE SEQUENCE [LARGE SCALE GENOMIC DNA]</scope>
    <source>
        <strain evidence="1 2">Jena</strain>
    </source>
</reference>
<dbReference type="Proteomes" id="UP000241769">
    <property type="component" value="Unassembled WGS sequence"/>
</dbReference>